<dbReference type="PROSITE" id="PS51340">
    <property type="entry name" value="MOSC"/>
    <property type="match status" value="1"/>
</dbReference>
<keyword evidence="1" id="KW-0812">Transmembrane</keyword>
<dbReference type="InterPro" id="IPR005303">
    <property type="entry name" value="MOCOS_middle"/>
</dbReference>
<feature type="transmembrane region" description="Helical" evidence="1">
    <location>
        <begin position="6"/>
        <end position="28"/>
    </location>
</feature>
<dbReference type="WBParaSite" id="SPAL_0000766400.1">
    <property type="protein sequence ID" value="SPAL_0000766400.1"/>
    <property type="gene ID" value="SPAL_0000766400"/>
</dbReference>
<evidence type="ECO:0000256" key="1">
    <source>
        <dbReference type="SAM" id="Phobius"/>
    </source>
</evidence>
<protein>
    <submittedName>
        <fullName evidence="4">MOSC domain-containing protein</fullName>
    </submittedName>
</protein>
<dbReference type="SUPFAM" id="SSF141673">
    <property type="entry name" value="MOSC N-terminal domain-like"/>
    <property type="match status" value="1"/>
</dbReference>
<proteinExistence type="predicted"/>
<dbReference type="GO" id="GO:0003824">
    <property type="term" value="F:catalytic activity"/>
    <property type="evidence" value="ECO:0007669"/>
    <property type="project" value="InterPro"/>
</dbReference>
<dbReference type="InterPro" id="IPR005302">
    <property type="entry name" value="MoCF_Sase_C"/>
</dbReference>
<keyword evidence="1" id="KW-1133">Transmembrane helix</keyword>
<keyword evidence="1" id="KW-0472">Membrane</keyword>
<evidence type="ECO:0000259" key="2">
    <source>
        <dbReference type="PROSITE" id="PS51340"/>
    </source>
</evidence>
<dbReference type="Pfam" id="PF03476">
    <property type="entry name" value="MOSC_N"/>
    <property type="match status" value="1"/>
</dbReference>
<dbReference type="InterPro" id="IPR011037">
    <property type="entry name" value="Pyrv_Knase-like_insert_dom_sf"/>
</dbReference>
<feature type="domain" description="MOSC" evidence="2">
    <location>
        <begin position="197"/>
        <end position="352"/>
    </location>
</feature>
<dbReference type="Proteomes" id="UP000046392">
    <property type="component" value="Unplaced"/>
</dbReference>
<dbReference type="GO" id="GO:0030170">
    <property type="term" value="F:pyridoxal phosphate binding"/>
    <property type="evidence" value="ECO:0007669"/>
    <property type="project" value="InterPro"/>
</dbReference>
<evidence type="ECO:0000313" key="4">
    <source>
        <dbReference type="WBParaSite" id="SPAL_0000766400.1"/>
    </source>
</evidence>
<keyword evidence="3" id="KW-1185">Reference proteome</keyword>
<dbReference type="AlphaFoldDB" id="A0A0N5BP36"/>
<dbReference type="PANTHER" id="PTHR14237">
    <property type="entry name" value="MOLYBDOPTERIN COFACTOR SULFURASE MOSC"/>
    <property type="match status" value="1"/>
</dbReference>
<reference evidence="4" key="1">
    <citation type="submission" date="2017-02" db="UniProtKB">
        <authorList>
            <consortium name="WormBaseParasite"/>
        </authorList>
    </citation>
    <scope>IDENTIFICATION</scope>
</reference>
<name>A0A0N5BP36_STREA</name>
<dbReference type="Pfam" id="PF03473">
    <property type="entry name" value="MOSC"/>
    <property type="match status" value="1"/>
</dbReference>
<dbReference type="PANTHER" id="PTHR14237:SF19">
    <property type="entry name" value="MITOCHONDRIAL AMIDOXIME REDUCING COMPONENT 1"/>
    <property type="match status" value="1"/>
</dbReference>
<dbReference type="GO" id="GO:0030151">
    <property type="term" value="F:molybdenum ion binding"/>
    <property type="evidence" value="ECO:0007669"/>
    <property type="project" value="InterPro"/>
</dbReference>
<accession>A0A0N5BP36</accession>
<dbReference type="STRING" id="174720.A0A0N5BP36"/>
<dbReference type="SUPFAM" id="SSF50800">
    <property type="entry name" value="PK beta-barrel domain-like"/>
    <property type="match status" value="1"/>
</dbReference>
<organism evidence="3 4">
    <name type="scientific">Strongyloides papillosus</name>
    <name type="common">Intestinal threadworm</name>
    <dbReference type="NCBI Taxonomy" id="174720"/>
    <lineage>
        <taxon>Eukaryota</taxon>
        <taxon>Metazoa</taxon>
        <taxon>Ecdysozoa</taxon>
        <taxon>Nematoda</taxon>
        <taxon>Chromadorea</taxon>
        <taxon>Rhabditida</taxon>
        <taxon>Tylenchina</taxon>
        <taxon>Panagrolaimomorpha</taxon>
        <taxon>Strongyloidoidea</taxon>
        <taxon>Strongyloididae</taxon>
        <taxon>Strongyloides</taxon>
    </lineage>
</organism>
<sequence>MTVYFSSNIPTITLCVASLLGVVVYYFFKKYETDDEGKNGEELDFVKIGKIGKLFIYPVKSMKGISVPYIECNKTGGSYNYIRDRSFMVVDRKTSLYIGGGKERKLTLIQPSMDYDSLTSSYILTLTCDKNKTFVTVNLDDVVKEEKLLTVKVIGNGIGDGICEGYDCGDEVGDFIKNVLGSVADLRLIYHSESLSRKLKSIYGPQYSNTNVTIGPHELRYHCDAPYHILTEGSLSDLNKRYKGTNQMVVERFRPVIVVSDTKPYDEDYWRYIKIGKCLFEVLGPCVRCIQTTIDPKTAEKHPNMEPLRELRKYRLTKGRIEKQYGISPVFGIQVSIKDSNIIKVGDDVLIHYKKIQH</sequence>
<evidence type="ECO:0000313" key="3">
    <source>
        <dbReference type="Proteomes" id="UP000046392"/>
    </source>
</evidence>